<dbReference type="Proteomes" id="UP000016160">
    <property type="component" value="Chromosome"/>
</dbReference>
<gene>
    <name evidence="1" type="ORF">BN863_13570</name>
</gene>
<reference evidence="1 2" key="1">
    <citation type="journal article" date="2013" name="Appl. Environ. Microbiol.">
        <title>The genome of the alga-associated marine flavobacterium Formosa agariphila KMM 3901T reveals a broad potential for degradation of algal polysaccharides.</title>
        <authorList>
            <person name="Mann A.J."/>
            <person name="Hahnke R.L."/>
            <person name="Huang S."/>
            <person name="Werner J."/>
            <person name="Xing P."/>
            <person name="Barbeyron T."/>
            <person name="Huettel B."/>
            <person name="Stueber K."/>
            <person name="Reinhardt R."/>
            <person name="Harder J."/>
            <person name="Gloeckner F.O."/>
            <person name="Amann R.I."/>
            <person name="Teeling H."/>
        </authorList>
    </citation>
    <scope>NUCLEOTIDE SEQUENCE [LARGE SCALE GENOMIC DNA]</scope>
    <source>
        <strain evidence="2">DSM 15362 / KCTC 12365 / LMG 23005 / KMM 3901</strain>
    </source>
</reference>
<organism evidence="1 2">
    <name type="scientific">Formosa agariphila (strain DSM 15362 / KCTC 12365 / LMG 23005 / KMM 3901 / M-2Alg 35-1)</name>
    <dbReference type="NCBI Taxonomy" id="1347342"/>
    <lineage>
        <taxon>Bacteria</taxon>
        <taxon>Pseudomonadati</taxon>
        <taxon>Bacteroidota</taxon>
        <taxon>Flavobacteriia</taxon>
        <taxon>Flavobacteriales</taxon>
        <taxon>Flavobacteriaceae</taxon>
        <taxon>Formosa</taxon>
    </lineage>
</organism>
<proteinExistence type="predicted"/>
<evidence type="ECO:0000313" key="1">
    <source>
        <dbReference type="EMBL" id="CDF79069.1"/>
    </source>
</evidence>
<name>T2KM41_FORAG</name>
<dbReference type="RefSeq" id="WP_038528935.1">
    <property type="nucleotide sequence ID" value="NZ_HG315671.1"/>
</dbReference>
<accession>T2KM41</accession>
<keyword evidence="2" id="KW-1185">Reference proteome</keyword>
<dbReference type="AlphaFoldDB" id="T2KM41"/>
<dbReference type="STRING" id="1347342.BN863_13570"/>
<dbReference type="eggNOG" id="ENOG503460S">
    <property type="taxonomic scope" value="Bacteria"/>
</dbReference>
<sequence>MNFDDIKDELNNPKFNIDIPTFLLELKADSLMNSYKLDSILKRQIEILELHKGKTGQELENAVESEIEMLNEKYSEWLKADLIDIVSGSDI</sequence>
<dbReference type="OrthoDB" id="1366850at2"/>
<dbReference type="HOGENOM" id="CLU_2422617_0_0_10"/>
<protein>
    <submittedName>
        <fullName evidence="1">Uncharacterized protein</fullName>
    </submittedName>
</protein>
<dbReference type="PATRIC" id="fig|1347342.6.peg.1366"/>
<dbReference type="EMBL" id="HG315671">
    <property type="protein sequence ID" value="CDF79069.1"/>
    <property type="molecule type" value="Genomic_DNA"/>
</dbReference>
<evidence type="ECO:0000313" key="2">
    <source>
        <dbReference type="Proteomes" id="UP000016160"/>
    </source>
</evidence>